<feature type="transmembrane region" description="Helical" evidence="9">
    <location>
        <begin position="308"/>
        <end position="326"/>
    </location>
</feature>
<feature type="transmembrane region" description="Helical" evidence="9">
    <location>
        <begin position="409"/>
        <end position="432"/>
    </location>
</feature>
<evidence type="ECO:0000313" key="13">
    <source>
        <dbReference type="Proteomes" id="UP000179807"/>
    </source>
</evidence>
<dbReference type="GO" id="GO:0005886">
    <property type="term" value="C:plasma membrane"/>
    <property type="evidence" value="ECO:0007669"/>
    <property type="project" value="TreeGrafter"/>
</dbReference>
<dbReference type="Pfam" id="PF13426">
    <property type="entry name" value="PAS_9"/>
    <property type="match status" value="1"/>
</dbReference>
<dbReference type="SUPFAM" id="SSF55785">
    <property type="entry name" value="PYP-like sensor domain (PAS domain)"/>
    <property type="match status" value="1"/>
</dbReference>
<dbReference type="Gene3D" id="3.30.450.20">
    <property type="entry name" value="PAS domain"/>
    <property type="match status" value="1"/>
</dbReference>
<feature type="transmembrane region" description="Helical" evidence="9">
    <location>
        <begin position="466"/>
        <end position="486"/>
    </location>
</feature>
<keyword evidence="7" id="KW-0175">Coiled coil</keyword>
<feature type="transmembrane region" description="Helical" evidence="9">
    <location>
        <begin position="439"/>
        <end position="460"/>
    </location>
</feature>
<dbReference type="InterPro" id="IPR000014">
    <property type="entry name" value="PAS"/>
</dbReference>
<dbReference type="GeneID" id="94832792"/>
<dbReference type="InterPro" id="IPR050401">
    <property type="entry name" value="Cyclic_nucleotide_synthase"/>
</dbReference>
<feature type="transmembrane region" description="Helical" evidence="9">
    <location>
        <begin position="1079"/>
        <end position="1101"/>
    </location>
</feature>
<reference evidence="12" key="1">
    <citation type="submission" date="2016-10" db="EMBL/GenBank/DDBJ databases">
        <authorList>
            <person name="Benchimol M."/>
            <person name="Almeida L.G."/>
            <person name="Vasconcelos A.T."/>
            <person name="Perreira-Neves A."/>
            <person name="Rosa I.A."/>
            <person name="Tasca T."/>
            <person name="Bogo M.R."/>
            <person name="de Souza W."/>
        </authorList>
    </citation>
    <scope>NUCLEOTIDE SEQUENCE [LARGE SCALE GENOMIC DNA]</scope>
    <source>
        <strain evidence="12">K</strain>
    </source>
</reference>
<feature type="region of interest" description="Disordered" evidence="8">
    <location>
        <begin position="768"/>
        <end position="791"/>
    </location>
</feature>
<feature type="transmembrane region" description="Helical" evidence="9">
    <location>
        <begin position="267"/>
        <end position="287"/>
    </location>
</feature>
<feature type="transmembrane region" description="Helical" evidence="9">
    <location>
        <begin position="89"/>
        <end position="109"/>
    </location>
</feature>
<keyword evidence="13" id="KW-1185">Reference proteome</keyword>
<dbReference type="PROSITE" id="PS50112">
    <property type="entry name" value="PAS"/>
    <property type="match status" value="1"/>
</dbReference>
<dbReference type="SMART" id="SM00044">
    <property type="entry name" value="CYCc"/>
    <property type="match status" value="1"/>
</dbReference>
<dbReference type="OrthoDB" id="60033at2759"/>
<evidence type="ECO:0000259" key="11">
    <source>
        <dbReference type="PROSITE" id="PS50125"/>
    </source>
</evidence>
<proteinExistence type="predicted"/>
<keyword evidence="5 9" id="KW-0472">Membrane</keyword>
<protein>
    <submittedName>
        <fullName evidence="12">Adenylate and Guanylate cyclase catalytic domain containing protein</fullName>
    </submittedName>
</protein>
<evidence type="ECO:0000256" key="8">
    <source>
        <dbReference type="SAM" id="MobiDB-lite"/>
    </source>
</evidence>
<dbReference type="NCBIfam" id="TIGR00229">
    <property type="entry name" value="sensory_box"/>
    <property type="match status" value="1"/>
</dbReference>
<feature type="domain" description="PAS" evidence="10">
    <location>
        <begin position="1427"/>
        <end position="1497"/>
    </location>
</feature>
<dbReference type="GO" id="GO:0007168">
    <property type="term" value="P:receptor guanylyl cyclase signaling pathway"/>
    <property type="evidence" value="ECO:0007669"/>
    <property type="project" value="TreeGrafter"/>
</dbReference>
<evidence type="ECO:0000259" key="10">
    <source>
        <dbReference type="PROSITE" id="PS50112"/>
    </source>
</evidence>
<evidence type="ECO:0000256" key="4">
    <source>
        <dbReference type="ARBA" id="ARBA00022989"/>
    </source>
</evidence>
<feature type="domain" description="Guanylate cyclase" evidence="11">
    <location>
        <begin position="1591"/>
        <end position="1723"/>
    </location>
</feature>
<keyword evidence="2 9" id="KW-0812">Transmembrane</keyword>
<dbReference type="InterPro" id="IPR035965">
    <property type="entry name" value="PAS-like_dom_sf"/>
</dbReference>
<evidence type="ECO:0000256" key="7">
    <source>
        <dbReference type="SAM" id="Coils"/>
    </source>
</evidence>
<accession>A0A1J4KTN0</accession>
<dbReference type="PANTHER" id="PTHR11920:SF335">
    <property type="entry name" value="GUANYLATE CYCLASE"/>
    <property type="match status" value="1"/>
</dbReference>
<feature type="transmembrane region" description="Helical" evidence="9">
    <location>
        <begin position="835"/>
        <end position="858"/>
    </location>
</feature>
<dbReference type="Proteomes" id="UP000179807">
    <property type="component" value="Unassembled WGS sequence"/>
</dbReference>
<gene>
    <name evidence="12" type="ORF">TRFO_14911</name>
</gene>
<dbReference type="GO" id="GO:0001653">
    <property type="term" value="F:peptide receptor activity"/>
    <property type="evidence" value="ECO:0007669"/>
    <property type="project" value="TreeGrafter"/>
</dbReference>
<dbReference type="RefSeq" id="XP_068367759.1">
    <property type="nucleotide sequence ID" value="XM_068498088.1"/>
</dbReference>
<comment type="caution">
    <text evidence="12">The sequence shown here is derived from an EMBL/GenBank/DDBJ whole genome shotgun (WGS) entry which is preliminary data.</text>
</comment>
<dbReference type="GO" id="GO:0004016">
    <property type="term" value="F:adenylate cyclase activity"/>
    <property type="evidence" value="ECO:0007669"/>
    <property type="project" value="TreeGrafter"/>
</dbReference>
<feature type="transmembrane region" description="Helical" evidence="9">
    <location>
        <begin position="1192"/>
        <end position="1216"/>
    </location>
</feature>
<dbReference type="PROSITE" id="PS50125">
    <property type="entry name" value="GUANYLATE_CYCLASE_2"/>
    <property type="match status" value="1"/>
</dbReference>
<evidence type="ECO:0000256" key="5">
    <source>
        <dbReference type="ARBA" id="ARBA00023136"/>
    </source>
</evidence>
<keyword evidence="3" id="KW-0547">Nucleotide-binding</keyword>
<feature type="transmembrane region" description="Helical" evidence="9">
    <location>
        <begin position="1156"/>
        <end position="1180"/>
    </location>
</feature>
<dbReference type="Pfam" id="PF00211">
    <property type="entry name" value="Guanylate_cyc"/>
    <property type="match status" value="1"/>
</dbReference>
<evidence type="ECO:0000256" key="9">
    <source>
        <dbReference type="SAM" id="Phobius"/>
    </source>
</evidence>
<dbReference type="InterPro" id="IPR001054">
    <property type="entry name" value="A/G_cyclase"/>
</dbReference>
<dbReference type="GO" id="GO:0000166">
    <property type="term" value="F:nucleotide binding"/>
    <property type="evidence" value="ECO:0007669"/>
    <property type="project" value="UniProtKB-KW"/>
</dbReference>
<feature type="transmembrane region" description="Helical" evidence="9">
    <location>
        <begin position="1364"/>
        <end position="1384"/>
    </location>
</feature>
<dbReference type="CDD" id="cd07302">
    <property type="entry name" value="CHD"/>
    <property type="match status" value="1"/>
</dbReference>
<dbReference type="PANTHER" id="PTHR11920">
    <property type="entry name" value="GUANYLYL CYCLASE"/>
    <property type="match status" value="1"/>
</dbReference>
<dbReference type="GO" id="GO:0004383">
    <property type="term" value="F:guanylate cyclase activity"/>
    <property type="evidence" value="ECO:0007669"/>
    <property type="project" value="TreeGrafter"/>
</dbReference>
<keyword evidence="6" id="KW-0456">Lyase</keyword>
<dbReference type="InterPro" id="IPR029787">
    <property type="entry name" value="Nucleotide_cyclase"/>
</dbReference>
<dbReference type="EMBL" id="MLAK01000335">
    <property type="protein sequence ID" value="OHT14623.1"/>
    <property type="molecule type" value="Genomic_DNA"/>
</dbReference>
<dbReference type="Gene3D" id="3.30.70.1230">
    <property type="entry name" value="Nucleotide cyclase"/>
    <property type="match status" value="1"/>
</dbReference>
<evidence type="ECO:0000256" key="3">
    <source>
        <dbReference type="ARBA" id="ARBA00022741"/>
    </source>
</evidence>
<sequence>MYFFSKFVCLSKILQKKLYLVILFTKNSSNLLSNMQSTKPTASTLSQSLSMSVQTATYRQDLFSGKTSVLDIVFPMIDEMMRVTRIPNILYYILLIYYFIQVISISFWVQLPYPFQLSTNKSVNASIMANQHIHNSHLYSLINSSKKITFKDVCHYFESYDLNQLQKMGIIINTPQRNSNDLLNLSYSQNGMNMSFYQATLNQCKEIKVYQKSNSSEIKEGNTNQIKEIKPSIAAKIFEFFWMITFFTPISRRYTSDINIIDPEQAFISRFIITTIGVIIYFTMIIGQYLKYLRTRCFSKPTLFLSRLYIEFIPTIIIPPLTNFIGETFSVMIDSKNIASIIFFILGLIYLACFLLGHYLYSYLFAASVYISTAPTACWSGPFYFTAIIISCFPLFSYIFLVFASWMVYVLFVAKIVINIYICFGTIYLPYIHYHTNTIFAALFTSISVVDIMCLLNYAGFYLDDLFIAIVFIVLFIVSGGIWYAVTNRIITRVVRHLNDIDALNELEDTDDVQTYHISADRESKMAGIINLTDEKVRQLFIHFNMHKSQKRCELYLRIGLSRHCKLFLDWTLARFTAEYHNNSYIIGMITQFLCYFPCESRLLNIFYNYLLGKPNLSLRERFIVYQVHRVKNLRQSSASVEINDNLIKMKSKSNEGITAVRNFWKNVPQDPSILYNIHDTTDETCALFEECLENWPNNCRFCEEYSRYLIECATNFHLGLVMKNRSMLIEQGKNFIVDKCFRSLVRAYPTYLTRGIMDIKGHHMNRGDGATGGNKSSSNMSSGSQNSSVNSSTMQELDIEVEDRLGKVSFSQHRLRLAFQKCIDNRKSINNKHLIESSFVCIILAIGIVLFLFFYFYNFFADRQTNMEDQKILNRFRYGFDAAMISIMVQWAKESGLFDSDMMGDGDSGLTMINPLKNEFNLKWSKYSHNINGNIHNLKNSTYYIIMETLSWIEFSRENLEYFMKSVISHATEGENVYNTMKSIVSRVVSIDFCTKNQTHVFPLNNPVLETLKTSMSYGLLKLQNLTQVRYSNGSDWHVNIGLCECVVNIKDMFDAFDDLTLTITEREKARREITDDAVYFVIGIIIVSYFILTQTILIINLKKTLNEIHYLLKTMSEIDKDDREMASCPFKETNQDDKEIPNHSSSKATINEPLLYFTVIFYGIFSSAVYILFGVIIVLQNTSFGNLNNWLYYGISRTNYIIESIVFSLMYAFLVRNPTVTGMIDKQSALSLATITLDKLINYNNILLRGSDSINLPPCKNHYADLDKIHFANYCINDYSTPDESHDTYKCTSLDNGINLFKVYLSDMLDLAKDLSFKINGTFYHLFHLTNVHLLDQSFEATTILSNTAHIAIENYQTKMKIILFVGIIVLVAICVGFLISLKRLDIAFAGALQLLRRLPPLCVSSNVSFLNYLLNKKSNHHIEKMTTSKLIIMDNSDSIICLNKNESIEVVNKAVTLQFGYTPEQLLGQSISCILSEEENAKFHEQLILMKEGEAPLVFETGGKALSDDEQQIQVHIILLGIAESGSKSAKSFVIIMNDETELITQQKEAEEAKRQSEQLLYQILPRDIVTRLNSGETDISFVVPCASVMFIDISKFSDYSATLTPAQIMENLSSVFQAYDNIITKFPLMTKIKLIGDIYMAAANLFTPDEPIASHASQCVQFGLEVLQALEEINSQLNSNLSVRIGINSGGPVIAGVLGSDKPVFDIISDTINIAARLQSTGIPGTVQISEDTYYAIGGMNFVVEERGLIFLKGKGKRMAYIVRPTDQSSFFSVGSTTALEG</sequence>
<feature type="transmembrane region" description="Helical" evidence="9">
    <location>
        <begin position="338"/>
        <end position="361"/>
    </location>
</feature>
<evidence type="ECO:0000256" key="6">
    <source>
        <dbReference type="ARBA" id="ARBA00023239"/>
    </source>
</evidence>
<evidence type="ECO:0000256" key="1">
    <source>
        <dbReference type="ARBA" id="ARBA00004370"/>
    </source>
</evidence>
<organism evidence="12 13">
    <name type="scientific">Tritrichomonas foetus</name>
    <dbReference type="NCBI Taxonomy" id="1144522"/>
    <lineage>
        <taxon>Eukaryota</taxon>
        <taxon>Metamonada</taxon>
        <taxon>Parabasalia</taxon>
        <taxon>Tritrichomonadida</taxon>
        <taxon>Tritrichomonadidae</taxon>
        <taxon>Tritrichomonas</taxon>
    </lineage>
</organism>
<evidence type="ECO:0000313" key="12">
    <source>
        <dbReference type="EMBL" id="OHT14623.1"/>
    </source>
</evidence>
<comment type="subcellular location">
    <subcellularLocation>
        <location evidence="1">Membrane</location>
    </subcellularLocation>
</comment>
<feature type="compositionally biased region" description="Low complexity" evidence="8">
    <location>
        <begin position="774"/>
        <end position="791"/>
    </location>
</feature>
<dbReference type="VEuPathDB" id="TrichDB:TRFO_14911"/>
<keyword evidence="4 9" id="KW-1133">Transmembrane helix</keyword>
<feature type="transmembrane region" description="Helical" evidence="9">
    <location>
        <begin position="382"/>
        <end position="403"/>
    </location>
</feature>
<feature type="coiled-coil region" evidence="7">
    <location>
        <begin position="1539"/>
        <end position="1566"/>
    </location>
</feature>
<dbReference type="GO" id="GO:0035556">
    <property type="term" value="P:intracellular signal transduction"/>
    <property type="evidence" value="ECO:0007669"/>
    <property type="project" value="InterPro"/>
</dbReference>
<dbReference type="SUPFAM" id="SSF55073">
    <property type="entry name" value="Nucleotide cyclase"/>
    <property type="match status" value="1"/>
</dbReference>
<evidence type="ECO:0000256" key="2">
    <source>
        <dbReference type="ARBA" id="ARBA00022692"/>
    </source>
</evidence>
<name>A0A1J4KTN0_9EUKA</name>